<keyword evidence="3 11" id="KW-0812">Transmembrane</keyword>
<keyword evidence="7" id="KW-1278">Translocase</keyword>
<feature type="transmembrane region" description="Helical" evidence="11">
    <location>
        <begin position="293"/>
        <end position="313"/>
    </location>
</feature>
<dbReference type="Pfam" id="PF00690">
    <property type="entry name" value="Cation_ATPase_N"/>
    <property type="match status" value="1"/>
</dbReference>
<dbReference type="GO" id="GO:0012505">
    <property type="term" value="C:endomembrane system"/>
    <property type="evidence" value="ECO:0007669"/>
    <property type="project" value="UniProtKB-SubCell"/>
</dbReference>
<dbReference type="PANTHER" id="PTHR43294">
    <property type="entry name" value="SODIUM/POTASSIUM-TRANSPORTING ATPASE SUBUNIT ALPHA"/>
    <property type="match status" value="1"/>
</dbReference>
<feature type="transmembrane region" description="Helical" evidence="11">
    <location>
        <begin position="916"/>
        <end position="935"/>
    </location>
</feature>
<evidence type="ECO:0000256" key="9">
    <source>
        <dbReference type="ARBA" id="ARBA00023136"/>
    </source>
</evidence>
<evidence type="ECO:0000256" key="8">
    <source>
        <dbReference type="ARBA" id="ARBA00022989"/>
    </source>
</evidence>
<proteinExistence type="predicted"/>
<feature type="domain" description="Cation-transporting P-type ATPase N-terminal" evidence="12">
    <location>
        <begin position="16"/>
        <end position="89"/>
    </location>
</feature>
<keyword evidence="6" id="KW-0460">Magnesium</keyword>
<dbReference type="InterPro" id="IPR023299">
    <property type="entry name" value="ATPase_P-typ_cyto_dom_N"/>
</dbReference>
<dbReference type="InterPro" id="IPR050510">
    <property type="entry name" value="Cation_transp_ATPase_P-type"/>
</dbReference>
<protein>
    <recommendedName>
        <fullName evidence="12">Cation-transporting P-type ATPase N-terminal domain-containing protein</fullName>
    </recommendedName>
</protein>
<keyword evidence="8 11" id="KW-1133">Transmembrane helix</keyword>
<evidence type="ECO:0000256" key="5">
    <source>
        <dbReference type="ARBA" id="ARBA00022840"/>
    </source>
</evidence>
<feature type="transmembrane region" description="Helical" evidence="11">
    <location>
        <begin position="93"/>
        <end position="109"/>
    </location>
</feature>
<dbReference type="PANTHER" id="PTHR43294:SF20">
    <property type="entry name" value="P-TYPE ATPASE"/>
    <property type="match status" value="1"/>
</dbReference>
<dbReference type="GO" id="GO:0005391">
    <property type="term" value="F:P-type sodium:potassium-exchanging transporter activity"/>
    <property type="evidence" value="ECO:0007669"/>
    <property type="project" value="TreeGrafter"/>
</dbReference>
<dbReference type="SMART" id="SM00831">
    <property type="entry name" value="Cation_ATPase_N"/>
    <property type="match status" value="1"/>
</dbReference>
<evidence type="ECO:0000256" key="1">
    <source>
        <dbReference type="ARBA" id="ARBA00004127"/>
    </source>
</evidence>
<dbReference type="AlphaFoldDB" id="A0A6U4TVF4"/>
<dbReference type="Pfam" id="PF13246">
    <property type="entry name" value="Cation_ATPase"/>
    <property type="match status" value="1"/>
</dbReference>
<gene>
    <name evidence="13" type="ORF">HAND00432_LOCUS6241</name>
</gene>
<evidence type="ECO:0000259" key="12">
    <source>
        <dbReference type="SMART" id="SM00831"/>
    </source>
</evidence>
<keyword evidence="4" id="KW-0547">Nucleotide-binding</keyword>
<dbReference type="PRINTS" id="PR00121">
    <property type="entry name" value="NAKATPASE"/>
</dbReference>
<dbReference type="SUPFAM" id="SSF81665">
    <property type="entry name" value="Calcium ATPase, transmembrane domain M"/>
    <property type="match status" value="1"/>
</dbReference>
<evidence type="ECO:0000256" key="10">
    <source>
        <dbReference type="SAM" id="MobiDB-lite"/>
    </source>
</evidence>
<evidence type="ECO:0000256" key="4">
    <source>
        <dbReference type="ARBA" id="ARBA00022741"/>
    </source>
</evidence>
<reference evidence="13" key="1">
    <citation type="submission" date="2021-01" db="EMBL/GenBank/DDBJ databases">
        <authorList>
            <person name="Corre E."/>
            <person name="Pelletier E."/>
            <person name="Niang G."/>
            <person name="Scheremetjew M."/>
            <person name="Finn R."/>
            <person name="Kale V."/>
            <person name="Holt S."/>
            <person name="Cochrane G."/>
            <person name="Meng A."/>
            <person name="Brown T."/>
            <person name="Cohen L."/>
        </authorList>
    </citation>
    <scope>NUCLEOTIDE SEQUENCE</scope>
    <source>
        <strain evidence="13">CCMP644</strain>
    </source>
</reference>
<dbReference type="Pfam" id="PF00122">
    <property type="entry name" value="E1-E2_ATPase"/>
    <property type="match status" value="1"/>
</dbReference>
<dbReference type="PRINTS" id="PR00119">
    <property type="entry name" value="CATATPASE"/>
</dbReference>
<dbReference type="SFLD" id="SFLDS00003">
    <property type="entry name" value="Haloacid_Dehalogenase"/>
    <property type="match status" value="1"/>
</dbReference>
<dbReference type="InterPro" id="IPR023214">
    <property type="entry name" value="HAD_sf"/>
</dbReference>
<dbReference type="Gene3D" id="1.20.1110.10">
    <property type="entry name" value="Calcium-transporting ATPase, transmembrane domain"/>
    <property type="match status" value="1"/>
</dbReference>
<evidence type="ECO:0000256" key="7">
    <source>
        <dbReference type="ARBA" id="ARBA00022967"/>
    </source>
</evidence>
<accession>A0A6U4TVF4</accession>
<dbReference type="InterPro" id="IPR059000">
    <property type="entry name" value="ATPase_P-type_domA"/>
</dbReference>
<dbReference type="PROSITE" id="PS00154">
    <property type="entry name" value="ATPASE_E1_E2"/>
    <property type="match status" value="1"/>
</dbReference>
<dbReference type="InterPro" id="IPR004014">
    <property type="entry name" value="ATPase_P-typ_cation-transptr_N"/>
</dbReference>
<dbReference type="EMBL" id="HBFX01010525">
    <property type="protein sequence ID" value="CAD8951706.1"/>
    <property type="molecule type" value="Transcribed_RNA"/>
</dbReference>
<dbReference type="GO" id="GO:0005886">
    <property type="term" value="C:plasma membrane"/>
    <property type="evidence" value="ECO:0007669"/>
    <property type="project" value="TreeGrafter"/>
</dbReference>
<dbReference type="NCBIfam" id="TIGR01494">
    <property type="entry name" value="ATPase_P-type"/>
    <property type="match status" value="3"/>
</dbReference>
<dbReference type="InterPro" id="IPR006068">
    <property type="entry name" value="ATPase_P-typ_cation-transptr_C"/>
</dbReference>
<dbReference type="GO" id="GO:0006883">
    <property type="term" value="P:intracellular sodium ion homeostasis"/>
    <property type="evidence" value="ECO:0007669"/>
    <property type="project" value="TreeGrafter"/>
</dbReference>
<dbReference type="Pfam" id="PF00689">
    <property type="entry name" value="Cation_ATPase_C"/>
    <property type="match status" value="1"/>
</dbReference>
<dbReference type="InterPro" id="IPR018303">
    <property type="entry name" value="ATPase_P-typ_P_site"/>
</dbReference>
<dbReference type="GO" id="GO:1902600">
    <property type="term" value="P:proton transmembrane transport"/>
    <property type="evidence" value="ECO:0007669"/>
    <property type="project" value="TreeGrafter"/>
</dbReference>
<dbReference type="Gene3D" id="3.40.50.1000">
    <property type="entry name" value="HAD superfamily/HAD-like"/>
    <property type="match status" value="1"/>
</dbReference>
<dbReference type="SUPFAM" id="SSF81653">
    <property type="entry name" value="Calcium ATPase, transduction domain A"/>
    <property type="match status" value="1"/>
</dbReference>
<name>A0A6U4TVF4_HEMAN</name>
<feature type="transmembrane region" description="Helical" evidence="11">
    <location>
        <begin position="882"/>
        <end position="910"/>
    </location>
</feature>
<dbReference type="GO" id="GO:0016887">
    <property type="term" value="F:ATP hydrolysis activity"/>
    <property type="evidence" value="ECO:0007669"/>
    <property type="project" value="InterPro"/>
</dbReference>
<dbReference type="FunFam" id="2.70.150.10:FF:000160">
    <property type="entry name" value="Sarcoplasmic/endoplasmic reticulum calcium ATPase 1"/>
    <property type="match status" value="1"/>
</dbReference>
<dbReference type="FunFam" id="3.40.50.1000:FF:000028">
    <property type="entry name" value="Calcium-transporting P-type ATPase, putative"/>
    <property type="match status" value="1"/>
</dbReference>
<dbReference type="SUPFAM" id="SSF56784">
    <property type="entry name" value="HAD-like"/>
    <property type="match status" value="1"/>
</dbReference>
<dbReference type="GO" id="GO:1990573">
    <property type="term" value="P:potassium ion import across plasma membrane"/>
    <property type="evidence" value="ECO:0007669"/>
    <property type="project" value="TreeGrafter"/>
</dbReference>
<dbReference type="SUPFAM" id="SSF81660">
    <property type="entry name" value="Metal cation-transporting ATPase, ATP-binding domain N"/>
    <property type="match status" value="1"/>
</dbReference>
<evidence type="ECO:0000256" key="6">
    <source>
        <dbReference type="ARBA" id="ARBA00022842"/>
    </source>
</evidence>
<evidence type="ECO:0000256" key="2">
    <source>
        <dbReference type="ARBA" id="ARBA00022553"/>
    </source>
</evidence>
<dbReference type="Gene3D" id="3.40.1110.10">
    <property type="entry name" value="Calcium-transporting ATPase, cytoplasmic domain N"/>
    <property type="match status" value="1"/>
</dbReference>
<dbReference type="InterPro" id="IPR023298">
    <property type="entry name" value="ATPase_P-typ_TM_dom_sf"/>
</dbReference>
<keyword evidence="9 11" id="KW-0472">Membrane</keyword>
<feature type="transmembrane region" description="Helical" evidence="11">
    <location>
        <begin position="65"/>
        <end position="87"/>
    </location>
</feature>
<feature type="region of interest" description="Disordered" evidence="10">
    <location>
        <begin position="1016"/>
        <end position="1060"/>
    </location>
</feature>
<dbReference type="InterPro" id="IPR044492">
    <property type="entry name" value="P_typ_ATPase_HD_dom"/>
</dbReference>
<organism evidence="13">
    <name type="scientific">Hemiselmis andersenii</name>
    <name type="common">Cryptophyte alga</name>
    <dbReference type="NCBI Taxonomy" id="464988"/>
    <lineage>
        <taxon>Eukaryota</taxon>
        <taxon>Cryptophyceae</taxon>
        <taxon>Cryptomonadales</taxon>
        <taxon>Hemiselmidaceae</taxon>
        <taxon>Hemiselmis</taxon>
    </lineage>
</organism>
<keyword evidence="5" id="KW-0067">ATP-binding</keyword>
<dbReference type="InterPro" id="IPR036412">
    <property type="entry name" value="HAD-like_sf"/>
</dbReference>
<dbReference type="InterPro" id="IPR008250">
    <property type="entry name" value="ATPase_P-typ_transduc_dom_A_sf"/>
</dbReference>
<evidence type="ECO:0000313" key="13">
    <source>
        <dbReference type="EMBL" id="CAD8951706.1"/>
    </source>
</evidence>
<dbReference type="GO" id="GO:0005524">
    <property type="term" value="F:ATP binding"/>
    <property type="evidence" value="ECO:0007669"/>
    <property type="project" value="UniProtKB-KW"/>
</dbReference>
<dbReference type="SFLD" id="SFLDF00027">
    <property type="entry name" value="p-type_atpase"/>
    <property type="match status" value="1"/>
</dbReference>
<feature type="transmembrane region" description="Helical" evidence="11">
    <location>
        <begin position="800"/>
        <end position="823"/>
    </location>
</feature>
<evidence type="ECO:0000256" key="3">
    <source>
        <dbReference type="ARBA" id="ARBA00022692"/>
    </source>
</evidence>
<sequence length="1060" mass="114037">MDGKAPPMGNGEDEIIWHSATVEESLKLQSVSPDGLSEDEVAKRLKQYGKNELTPPPKPGFLRKLWMQINNILIFILIAATIVSAFLEEWPEVGLILGVVIINVTIGLIQEGKAERAAEAIKGMLSSKATVIRGGERQVVDASTVVPGDIVFIQSGDRVPADLRMIDVANLAILEAMLTGESNPINKHTDVVDGGAALGDRKNLAFSATMVMQGQGKGIVIGTGDLAEIGKISSMVGGVDGMKTNLMVQLEIFGRWISFFVAIIGSITFVISWEAVGVGKDDVGNAFKSAVSIAVAIIPEGLPAVVTISLALAMQTLARRNAIIRQLPAVETLGSVTVICSDKTGTLTKNEMTVQAIQTSEGQLDITGVGYAPEGEVCQGGKPVSQDRVSRLLTMFEGSVLCNDSGLGKDDKGHWEPVGYPTEVSLLTMGMKLGAKDWKGLKASKPRVAAVPFASEHKFMCCVHAHGPSTDPATPLFLHVKGAPDRLIPRCKDQVSNEDFAQRAPMDEKYWQEEAARLSAKGLRVLAVCRADFARSDITDNMDADLILKAPVPFLTMVGLVAILDPPRPEAIEGVKVATKAGIVVKMITGDHPATATAIAKMLSIVPPNSSDKDVSTFTGPQLDAMDDDALDSVVLGCNVFARASPENKIRIVKSLQRMGQVSSMTGDGVNDAPALKAANIGVAMGITGTDVSKEAAKMVLADDNFATIVVAVKEGRRVWDNLVKVLMYNIPVNFAQGLSVFFSYVLKLETVPLTAIQVLYVNMVTSVTMGMMLSMEPPEGDIMSRPPRKTNKRLFGKKVMWNCIYVSSLMVCAVIGVFQWSLTNNPADEVDGRRAAADRSPRIDRARGEAFNMLVFAEMAYALNCRYLRDKAITTKLFTENWWCWVAIGIATTLQIILTYVPGVSYFFYNGPIDGMAWLRILGFSTVIFFLVEIEKVVGPKYLMPLVRPLFNAIGVITPEALKTQRTETGMQSVKFIATSASTFGVPHPTNNASNPCAPSGQHAHGYDHPVNEQASAQVPHLHREKSSGAGVGSRSPTSKPMEVEGTVAMGTGHNMQVV</sequence>
<dbReference type="InterPro" id="IPR001757">
    <property type="entry name" value="P_typ_ATPase"/>
</dbReference>
<feature type="transmembrane region" description="Helical" evidence="11">
    <location>
        <begin position="252"/>
        <end position="273"/>
    </location>
</feature>
<dbReference type="GO" id="GO:0030007">
    <property type="term" value="P:intracellular potassium ion homeostasis"/>
    <property type="evidence" value="ECO:0007669"/>
    <property type="project" value="TreeGrafter"/>
</dbReference>
<keyword evidence="2" id="KW-0597">Phosphoprotein</keyword>
<evidence type="ECO:0000256" key="11">
    <source>
        <dbReference type="SAM" id="Phobius"/>
    </source>
</evidence>
<dbReference type="SFLD" id="SFLDG00002">
    <property type="entry name" value="C1.7:_P-type_atpase_like"/>
    <property type="match status" value="1"/>
</dbReference>
<comment type="subcellular location">
    <subcellularLocation>
        <location evidence="1">Endomembrane system</location>
        <topology evidence="1">Multi-pass membrane protein</topology>
    </subcellularLocation>
</comment>
<dbReference type="GO" id="GO:0036376">
    <property type="term" value="P:sodium ion export across plasma membrane"/>
    <property type="evidence" value="ECO:0007669"/>
    <property type="project" value="TreeGrafter"/>
</dbReference>
<dbReference type="Gene3D" id="2.70.150.10">
    <property type="entry name" value="Calcium-transporting ATPase, cytoplasmic transduction domain A"/>
    <property type="match status" value="1"/>
</dbReference>